<keyword evidence="1" id="KW-0812">Transmembrane</keyword>
<feature type="transmembrane region" description="Helical" evidence="1">
    <location>
        <begin position="246"/>
        <end position="268"/>
    </location>
</feature>
<dbReference type="RefSeq" id="WP_108976654.1">
    <property type="nucleotide sequence ID" value="NZ_BFBB01000007.1"/>
</dbReference>
<evidence type="ECO:0000256" key="1">
    <source>
        <dbReference type="SAM" id="Phobius"/>
    </source>
</evidence>
<keyword evidence="1" id="KW-1133">Transmembrane helix</keyword>
<gene>
    <name evidence="2" type="ORF">LPTSP4_22230</name>
</gene>
<accession>A0A2P2E1M4</accession>
<dbReference type="AlphaFoldDB" id="A0A2P2E1M4"/>
<feature type="transmembrane region" description="Helical" evidence="1">
    <location>
        <begin position="218"/>
        <end position="240"/>
    </location>
</feature>
<proteinExistence type="predicted"/>
<dbReference type="OrthoDB" id="325672at2"/>
<name>A0A2P2E1M4_9LEPT</name>
<dbReference type="NCBIfam" id="NF047627">
    <property type="entry name" value="LIC_10230_fam"/>
    <property type="match status" value="1"/>
</dbReference>
<dbReference type="EMBL" id="BFBB01000007">
    <property type="protein sequence ID" value="GBF50696.1"/>
    <property type="molecule type" value="Genomic_DNA"/>
</dbReference>
<feature type="transmembrane region" description="Helical" evidence="1">
    <location>
        <begin position="301"/>
        <end position="323"/>
    </location>
</feature>
<evidence type="ECO:0000313" key="2">
    <source>
        <dbReference type="EMBL" id="GBF50696.1"/>
    </source>
</evidence>
<organism evidence="2 3">
    <name type="scientific">Leptospira ryugenii</name>
    <dbReference type="NCBI Taxonomy" id="1917863"/>
    <lineage>
        <taxon>Bacteria</taxon>
        <taxon>Pseudomonadati</taxon>
        <taxon>Spirochaetota</taxon>
        <taxon>Spirochaetia</taxon>
        <taxon>Leptospirales</taxon>
        <taxon>Leptospiraceae</taxon>
        <taxon>Leptospira</taxon>
    </lineage>
</organism>
<sequence length="341" mass="39167">MNIKNKLPLIASILLFLLSLHSILVDFEIEIPTSVSLVGEEKIEAYENLQPVIVLKKGLWYRLDLIQESIRELGSEVVPVDSEPEESVDRLNRILIGQRILFFLYNFYIILCFSAFVTYLFDAWFYLVLNRLVLWPGLLFSIQLTTVYAKLLATPTFFYIAFFIFFAITFLVSLLALIQIEKSKKGKETKYEALKHSSSLEEEGRAPIPAGRSSYAKLLYHFCIIILTGIIIGNFVYIPLFLLQKYYVTEFTFLIFSLILLLSAFYIYNYGKVGGESKSSQFQNTVVSIAYLQYRFLRNGFMGIFATILVVFFVTLLFSLLLLNIDIIQNNTGLFGKGSQF</sequence>
<evidence type="ECO:0000313" key="3">
    <source>
        <dbReference type="Proteomes" id="UP000245133"/>
    </source>
</evidence>
<keyword evidence="1" id="KW-0472">Membrane</keyword>
<reference evidence="2 3" key="1">
    <citation type="submission" date="2018-02" db="EMBL/GenBank/DDBJ databases">
        <title>Novel Leptospira species isolated from soil and water in Japan.</title>
        <authorList>
            <person name="Nakao R."/>
            <person name="Masuzawa T."/>
        </authorList>
    </citation>
    <scope>NUCLEOTIDE SEQUENCE [LARGE SCALE GENOMIC DNA]</scope>
    <source>
        <strain evidence="2 3">YH101</strain>
    </source>
</reference>
<feature type="transmembrane region" description="Helical" evidence="1">
    <location>
        <begin position="133"/>
        <end position="151"/>
    </location>
</feature>
<comment type="caution">
    <text evidence="2">The sequence shown here is derived from an EMBL/GenBank/DDBJ whole genome shotgun (WGS) entry which is preliminary data.</text>
</comment>
<feature type="transmembrane region" description="Helical" evidence="1">
    <location>
        <begin position="100"/>
        <end position="121"/>
    </location>
</feature>
<keyword evidence="3" id="KW-1185">Reference proteome</keyword>
<dbReference type="Proteomes" id="UP000245133">
    <property type="component" value="Unassembled WGS sequence"/>
</dbReference>
<feature type="transmembrane region" description="Helical" evidence="1">
    <location>
        <begin position="157"/>
        <end position="178"/>
    </location>
</feature>
<protein>
    <submittedName>
        <fullName evidence="2">Putative membrane protein</fullName>
    </submittedName>
</protein>